<dbReference type="InterPro" id="IPR050194">
    <property type="entry name" value="Glycosyltransferase_grp1"/>
</dbReference>
<dbReference type="Gene3D" id="3.40.50.2000">
    <property type="entry name" value="Glycogen Phosphorylase B"/>
    <property type="match status" value="2"/>
</dbReference>
<dbReference type="eggNOG" id="COG0438">
    <property type="taxonomic scope" value="Bacteria"/>
</dbReference>
<dbReference type="InterPro" id="IPR001296">
    <property type="entry name" value="Glyco_trans_1"/>
</dbReference>
<sequence>MGKAKPRMLVMGSTFPAHPGDGTPEFIGDLAYELSDEYDIEILVPMVPGAKRDENYRGMVVRRFRFFPQKWEDLADGAIFENIRRSPSRLLQVPPFFLSELRGLRKAVKAFSPDIIHAHWIIPQGLVAAMGAAKIPRLLTTLGGDLYALDRFPLSAIMSRVVKGSRAVTVMNEDMAQRAIALGSDPARTFVIPMGANLTHMVEPVESDGDDVRLLFVGRLVPKKGVTYLLQALREMGTGNWKLTIVGDGPERESLEREASGLPVSFVGALDRVELRKTYARSDVIVTPSVPAESGDQDGLPVALLEAMAAGLPAIASDLPGINEAVIDGENGRLVQPGNVRELANALREAIEHPETRTRMARLALKVRDQYSTSAIGERYKELLRRLF</sequence>
<dbReference type="HOGENOM" id="CLU_009583_2_4_11"/>
<accession>K9EFV7</accession>
<evidence type="ECO:0000313" key="5">
    <source>
        <dbReference type="EMBL" id="EKU94761.1"/>
    </source>
</evidence>
<evidence type="ECO:0000259" key="4">
    <source>
        <dbReference type="Pfam" id="PF13579"/>
    </source>
</evidence>
<name>K9EFV7_9ACTO</name>
<feature type="domain" description="Glycosyltransferase subfamily 4-like N-terminal" evidence="4">
    <location>
        <begin position="25"/>
        <end position="195"/>
    </location>
</feature>
<evidence type="ECO:0000256" key="2">
    <source>
        <dbReference type="ARBA" id="ARBA00022679"/>
    </source>
</evidence>
<dbReference type="PANTHER" id="PTHR45947">
    <property type="entry name" value="SULFOQUINOVOSYL TRANSFERASE SQD2"/>
    <property type="match status" value="1"/>
</dbReference>
<dbReference type="Proteomes" id="UP000009888">
    <property type="component" value="Unassembled WGS sequence"/>
</dbReference>
<evidence type="ECO:0000259" key="3">
    <source>
        <dbReference type="Pfam" id="PF00534"/>
    </source>
</evidence>
<keyword evidence="1" id="KW-0328">Glycosyltransferase</keyword>
<keyword evidence="6" id="KW-1185">Reference proteome</keyword>
<dbReference type="InterPro" id="IPR028098">
    <property type="entry name" value="Glyco_trans_4-like_N"/>
</dbReference>
<dbReference type="EMBL" id="AGWL01000007">
    <property type="protein sequence ID" value="EKU94761.1"/>
    <property type="molecule type" value="Genomic_DNA"/>
</dbReference>
<protein>
    <recommendedName>
        <fullName evidence="7">Glycosyltransferase subfamily 4-like N-terminal domain-containing protein</fullName>
    </recommendedName>
</protein>
<dbReference type="STRING" id="202789.GCA_001457435_00900"/>
<dbReference type="Pfam" id="PF00534">
    <property type="entry name" value="Glycos_transf_1"/>
    <property type="match status" value="1"/>
</dbReference>
<dbReference type="AlphaFoldDB" id="K9EFV7"/>
<dbReference type="PATRIC" id="fig|883066.3.peg.1273"/>
<dbReference type="SUPFAM" id="SSF53756">
    <property type="entry name" value="UDP-Glycosyltransferase/glycogen phosphorylase"/>
    <property type="match status" value="1"/>
</dbReference>
<dbReference type="GO" id="GO:1901137">
    <property type="term" value="P:carbohydrate derivative biosynthetic process"/>
    <property type="evidence" value="ECO:0007669"/>
    <property type="project" value="UniProtKB-ARBA"/>
</dbReference>
<dbReference type="PANTHER" id="PTHR45947:SF3">
    <property type="entry name" value="SULFOQUINOVOSYL TRANSFERASE SQD2"/>
    <property type="match status" value="1"/>
</dbReference>
<evidence type="ECO:0008006" key="7">
    <source>
        <dbReference type="Google" id="ProtNLM"/>
    </source>
</evidence>
<keyword evidence="2" id="KW-0808">Transferase</keyword>
<dbReference type="GO" id="GO:0016757">
    <property type="term" value="F:glycosyltransferase activity"/>
    <property type="evidence" value="ECO:0007669"/>
    <property type="project" value="UniProtKB-KW"/>
</dbReference>
<evidence type="ECO:0000313" key="6">
    <source>
        <dbReference type="Proteomes" id="UP000009888"/>
    </source>
</evidence>
<feature type="domain" description="Glycosyl transferase family 1" evidence="3">
    <location>
        <begin position="206"/>
        <end position="362"/>
    </location>
</feature>
<reference evidence="5 6" key="1">
    <citation type="submission" date="2012-09" db="EMBL/GenBank/DDBJ databases">
        <title>The Genome Sequence of Actinobaculum massiliae ACS-171-V-COL2.</title>
        <authorList>
            <consortium name="The Broad Institute Genome Sequencing Platform"/>
            <person name="Earl A."/>
            <person name="Ward D."/>
            <person name="Feldgarden M."/>
            <person name="Gevers D."/>
            <person name="Saerens B."/>
            <person name="Vaneechoutte M."/>
            <person name="Walker B."/>
            <person name="Young S.K."/>
            <person name="Zeng Q."/>
            <person name="Gargeya S."/>
            <person name="Fitzgerald M."/>
            <person name="Haas B."/>
            <person name="Abouelleil A."/>
            <person name="Alvarado L."/>
            <person name="Arachchi H.M."/>
            <person name="Berlin A."/>
            <person name="Chapman S.B."/>
            <person name="Goldberg J."/>
            <person name="Griggs A."/>
            <person name="Gujja S."/>
            <person name="Hansen M."/>
            <person name="Howarth C."/>
            <person name="Imamovic A."/>
            <person name="Larimer J."/>
            <person name="McCowen C."/>
            <person name="Montmayeur A."/>
            <person name="Murphy C."/>
            <person name="Neiman D."/>
            <person name="Pearson M."/>
            <person name="Priest M."/>
            <person name="Roberts A."/>
            <person name="Saif S."/>
            <person name="Shea T."/>
            <person name="Sisk P."/>
            <person name="Sykes S."/>
            <person name="Wortman J."/>
            <person name="Nusbaum C."/>
            <person name="Birren B."/>
        </authorList>
    </citation>
    <scope>NUCLEOTIDE SEQUENCE [LARGE SCALE GENOMIC DNA]</scope>
    <source>
        <strain evidence="6">ACS-171-V-Col2</strain>
    </source>
</reference>
<dbReference type="Pfam" id="PF13579">
    <property type="entry name" value="Glyco_trans_4_4"/>
    <property type="match status" value="1"/>
</dbReference>
<comment type="caution">
    <text evidence="5">The sequence shown here is derived from an EMBL/GenBank/DDBJ whole genome shotgun (WGS) entry which is preliminary data.</text>
</comment>
<gene>
    <name evidence="5" type="ORF">HMPREF9233_01215</name>
</gene>
<organism evidence="5 6">
    <name type="scientific">Actinobaculum massiliense ACS-171-V-Col2</name>
    <dbReference type="NCBI Taxonomy" id="883066"/>
    <lineage>
        <taxon>Bacteria</taxon>
        <taxon>Bacillati</taxon>
        <taxon>Actinomycetota</taxon>
        <taxon>Actinomycetes</taxon>
        <taxon>Actinomycetales</taxon>
        <taxon>Actinomycetaceae</taxon>
        <taxon>Actinobaculum</taxon>
    </lineage>
</organism>
<proteinExistence type="predicted"/>
<evidence type="ECO:0000256" key="1">
    <source>
        <dbReference type="ARBA" id="ARBA00022676"/>
    </source>
</evidence>